<comment type="caution">
    <text evidence="3">The sequence shown here is derived from an EMBL/GenBank/DDBJ whole genome shotgun (WGS) entry which is preliminary data.</text>
</comment>
<keyword evidence="4" id="KW-1185">Reference proteome</keyword>
<dbReference type="Proteomes" id="UP001217485">
    <property type="component" value="Unassembled WGS sequence"/>
</dbReference>
<feature type="compositionally biased region" description="Low complexity" evidence="1">
    <location>
        <begin position="108"/>
        <end position="125"/>
    </location>
</feature>
<evidence type="ECO:0000313" key="3">
    <source>
        <dbReference type="EMBL" id="MDC0680038.1"/>
    </source>
</evidence>
<dbReference type="EMBL" id="JAQNDK010000002">
    <property type="protein sequence ID" value="MDC0680038.1"/>
    <property type="molecule type" value="Genomic_DNA"/>
</dbReference>
<name>A0ABT5C0U4_9BACT</name>
<sequence>MRSVKLVEELLSSERGFPDRWYVTNGERSVGPVKLDQLARGIESGVVPLDSFVRNEAWTVWCPLSDIATVTVAATATPAEQPEDGSEADEDDDTLPLSSQQTPQPMTSRPGPAARSAARSGAAHR</sequence>
<feature type="compositionally biased region" description="Polar residues" evidence="1">
    <location>
        <begin position="96"/>
        <end position="107"/>
    </location>
</feature>
<dbReference type="RefSeq" id="WP_272097059.1">
    <property type="nucleotide sequence ID" value="NZ_JAQNDK010000002.1"/>
</dbReference>
<accession>A0ABT5C0U4</accession>
<dbReference type="InterPro" id="IPR025640">
    <property type="entry name" value="GYF_2"/>
</dbReference>
<feature type="domain" description="GYF" evidence="2">
    <location>
        <begin position="21"/>
        <end position="68"/>
    </location>
</feature>
<evidence type="ECO:0000256" key="1">
    <source>
        <dbReference type="SAM" id="MobiDB-lite"/>
    </source>
</evidence>
<feature type="compositionally biased region" description="Acidic residues" evidence="1">
    <location>
        <begin position="81"/>
        <end position="94"/>
    </location>
</feature>
<evidence type="ECO:0000259" key="2">
    <source>
        <dbReference type="Pfam" id="PF14237"/>
    </source>
</evidence>
<evidence type="ECO:0000313" key="4">
    <source>
        <dbReference type="Proteomes" id="UP001217485"/>
    </source>
</evidence>
<dbReference type="Pfam" id="PF14237">
    <property type="entry name" value="GYF_2"/>
    <property type="match status" value="1"/>
</dbReference>
<organism evidence="3 4">
    <name type="scientific">Sorangium atrum</name>
    <dbReference type="NCBI Taxonomy" id="2995308"/>
    <lineage>
        <taxon>Bacteria</taxon>
        <taxon>Pseudomonadati</taxon>
        <taxon>Myxococcota</taxon>
        <taxon>Polyangia</taxon>
        <taxon>Polyangiales</taxon>
        <taxon>Polyangiaceae</taxon>
        <taxon>Sorangium</taxon>
    </lineage>
</organism>
<protein>
    <submittedName>
        <fullName evidence="3">DUF4339 domain-containing protein</fullName>
    </submittedName>
</protein>
<feature type="region of interest" description="Disordered" evidence="1">
    <location>
        <begin position="73"/>
        <end position="125"/>
    </location>
</feature>
<gene>
    <name evidence="3" type="ORF">POL72_20010</name>
</gene>
<proteinExistence type="predicted"/>
<reference evidence="3 4" key="1">
    <citation type="submission" date="2023-01" db="EMBL/GenBank/DDBJ databases">
        <title>Minimal conservation of predation-associated metabolite biosynthetic gene clusters underscores biosynthetic potential of Myxococcota including descriptions for ten novel species: Archangium lansinium sp. nov., Myxococcus landrumus sp. nov., Nannocystis bai.</title>
        <authorList>
            <person name="Ahearne A."/>
            <person name="Stevens C."/>
            <person name="Dowd S."/>
        </authorList>
    </citation>
    <scope>NUCLEOTIDE SEQUENCE [LARGE SCALE GENOMIC DNA]</scope>
    <source>
        <strain evidence="3 4">WIWO2</strain>
    </source>
</reference>